<proteinExistence type="predicted"/>
<evidence type="ECO:0000313" key="1">
    <source>
        <dbReference type="EMBL" id="PZP52611.1"/>
    </source>
</evidence>
<comment type="caution">
    <text evidence="1">The sequence shown here is derived from an EMBL/GenBank/DDBJ whole genome shotgun (WGS) entry which is preliminary data.</text>
</comment>
<gene>
    <name evidence="1" type="ORF">DI598_00425</name>
</gene>
<dbReference type="Proteomes" id="UP000249645">
    <property type="component" value="Unassembled WGS sequence"/>
</dbReference>
<reference evidence="1 2" key="1">
    <citation type="submission" date="2017-11" db="EMBL/GenBank/DDBJ databases">
        <title>Infants hospitalized years apart are colonized by the same room-sourced microbial strains.</title>
        <authorList>
            <person name="Brooks B."/>
            <person name="Olm M.R."/>
            <person name="Firek B.A."/>
            <person name="Baker R."/>
            <person name="Thomas B.C."/>
            <person name="Morowitz M.J."/>
            <person name="Banfield J.F."/>
        </authorList>
    </citation>
    <scope>NUCLEOTIDE SEQUENCE [LARGE SCALE GENOMIC DNA]</scope>
    <source>
        <strain evidence="1">S2_009_000_R2_76</strain>
    </source>
</reference>
<sequence length="498" mass="56464">MSKTSFSKKLHLLSRSGFGISPEQWLKIDSMSLEDTLRSLEKNAQSPLASLSVVNVNVDQSYRESIGLIGALTPEDRRNINRENVAKVRDLTIAWMNSMLIDDNQLREKIALFWHGHFACRLDNAYFQQQMLDVIRKNALGNFADLLEGTSKCAAMLSFLNNQQNKKAHPNENFAREVMELFTLGRGHYTESDIKEAARAFTGWSYNAKGEFTNNTKVHDDGTKTILGKTGNFTGDDVLKILLENKQTAQYISLKMYKYLVNDIPNEKHVNWLADRFYQSNYNIGSLVHDIFTAGWFYQKENMGAIIKSPVDLLVNIQRTLPMKIENPDRLLIFNDALGQKPFYPPNVAGWPGGTSWIDSSSLMLRLKIPQLIEENKAIHITTKVDDDVQMGRKMMNADSVNSSNSMMAMDMQSSKPVPKKNSNKIEASIEWDSLLKVLEPVKDQDLFATVSQIVLGASSDKFEQTIIEKKVPLNPDRKVYVKNLMLAMMSTPEFQLS</sequence>
<protein>
    <submittedName>
        <fullName evidence="1">DUF1800 domain-containing protein</fullName>
    </submittedName>
</protein>
<dbReference type="EMBL" id="QFOI01000002">
    <property type="protein sequence ID" value="PZP52611.1"/>
    <property type="molecule type" value="Genomic_DNA"/>
</dbReference>
<dbReference type="InterPro" id="IPR014917">
    <property type="entry name" value="DUF1800"/>
</dbReference>
<organism evidence="1 2">
    <name type="scientific">Pseudopedobacter saltans</name>
    <dbReference type="NCBI Taxonomy" id="151895"/>
    <lineage>
        <taxon>Bacteria</taxon>
        <taxon>Pseudomonadati</taxon>
        <taxon>Bacteroidota</taxon>
        <taxon>Sphingobacteriia</taxon>
        <taxon>Sphingobacteriales</taxon>
        <taxon>Sphingobacteriaceae</taxon>
        <taxon>Pseudopedobacter</taxon>
    </lineage>
</organism>
<name>A0A2W5F968_9SPHI</name>
<evidence type="ECO:0000313" key="2">
    <source>
        <dbReference type="Proteomes" id="UP000249645"/>
    </source>
</evidence>
<dbReference type="AlphaFoldDB" id="A0A2W5F968"/>
<dbReference type="Pfam" id="PF08811">
    <property type="entry name" value="DUF1800"/>
    <property type="match status" value="1"/>
</dbReference>
<accession>A0A2W5F968</accession>